<feature type="signal peptide" evidence="2">
    <location>
        <begin position="1"/>
        <end position="32"/>
    </location>
</feature>
<evidence type="ECO:0000313" key="4">
    <source>
        <dbReference type="Proteomes" id="UP000515811"/>
    </source>
</evidence>
<name>A0A7G9RVZ9_9BURK</name>
<dbReference type="CDD" id="cd07012">
    <property type="entry name" value="PBP2_Bug_TTT"/>
    <property type="match status" value="1"/>
</dbReference>
<dbReference type="InterPro" id="IPR042100">
    <property type="entry name" value="Bug_dom1"/>
</dbReference>
<evidence type="ECO:0000256" key="2">
    <source>
        <dbReference type="SAM" id="SignalP"/>
    </source>
</evidence>
<protein>
    <submittedName>
        <fullName evidence="3">Tripartite tricarboxylate transporter substrate binding protein</fullName>
    </submittedName>
</protein>
<dbReference type="Pfam" id="PF03401">
    <property type="entry name" value="TctC"/>
    <property type="match status" value="1"/>
</dbReference>
<dbReference type="Gene3D" id="3.40.190.150">
    <property type="entry name" value="Bordetella uptake gene, domain 1"/>
    <property type="match status" value="1"/>
</dbReference>
<organism evidence="3 4">
    <name type="scientific">Diaphorobacter ruginosibacter</name>
    <dbReference type="NCBI Taxonomy" id="1715720"/>
    <lineage>
        <taxon>Bacteria</taxon>
        <taxon>Pseudomonadati</taxon>
        <taxon>Pseudomonadota</taxon>
        <taxon>Betaproteobacteria</taxon>
        <taxon>Burkholderiales</taxon>
        <taxon>Comamonadaceae</taxon>
        <taxon>Diaphorobacter</taxon>
    </lineage>
</organism>
<dbReference type="PANTHER" id="PTHR42928:SF5">
    <property type="entry name" value="BLR1237 PROTEIN"/>
    <property type="match status" value="1"/>
</dbReference>
<reference evidence="3 4" key="1">
    <citation type="submission" date="2020-08" db="EMBL/GenBank/DDBJ databases">
        <title>Genome sequence of Diaphorobacter ruginosibacter DSM 27467T.</title>
        <authorList>
            <person name="Hyun D.-W."/>
            <person name="Bae J.-W."/>
        </authorList>
    </citation>
    <scope>NUCLEOTIDE SEQUENCE [LARGE SCALE GENOMIC DNA]</scope>
    <source>
        <strain evidence="3 4">DSM 27467</strain>
    </source>
</reference>
<keyword evidence="4" id="KW-1185">Reference proteome</keyword>
<dbReference type="KEGG" id="drg:H9K76_21415"/>
<evidence type="ECO:0000256" key="1">
    <source>
        <dbReference type="ARBA" id="ARBA00006987"/>
    </source>
</evidence>
<dbReference type="SUPFAM" id="SSF53850">
    <property type="entry name" value="Periplasmic binding protein-like II"/>
    <property type="match status" value="1"/>
</dbReference>
<sequence length="334" mass="34816">MPTPSISRRSAAARALAYGLSLVAACAAPAHAAEDPAAYPTKPITIIVGYPPGGSTDLMGRLVGVELSNRLGQPVVIENLGGAGGTIGAQKVANAAADGYTLLVGANNELAIAKLVTRNVKYSINSFTPIGLIGSQPMVLVASPKSGVKNANEFTQLVKKNPGKFSYGSSGVGTALHLAGEMVKEQGGLFMTHIPYRGVAPLTNDLVGNNLEFGVFVLSSGLPHIKAGKVIALGTTEAKRAQATPDIPALSEFPQFKNVDITSWFALMAPAHLPQPIQAKLKKALNETLASPDFRQKMSAAGSGVASPDVNMGKFLNDEIAKYTKIVQFAKIEE</sequence>
<comment type="similarity">
    <text evidence="1">Belongs to the UPF0065 (bug) family.</text>
</comment>
<dbReference type="PIRSF" id="PIRSF017082">
    <property type="entry name" value="YflP"/>
    <property type="match status" value="1"/>
</dbReference>
<evidence type="ECO:0000313" key="3">
    <source>
        <dbReference type="EMBL" id="QNN59774.1"/>
    </source>
</evidence>
<proteinExistence type="inferred from homology"/>
<gene>
    <name evidence="3" type="ORF">H9K76_21415</name>
</gene>
<dbReference type="Proteomes" id="UP000515811">
    <property type="component" value="Chromosome"/>
</dbReference>
<dbReference type="InterPro" id="IPR005064">
    <property type="entry name" value="BUG"/>
</dbReference>
<keyword evidence="2" id="KW-0732">Signal</keyword>
<dbReference type="InterPro" id="IPR006311">
    <property type="entry name" value="TAT_signal"/>
</dbReference>
<accession>A0A7G9RVZ9</accession>
<dbReference type="Gene3D" id="3.40.190.10">
    <property type="entry name" value="Periplasmic binding protein-like II"/>
    <property type="match status" value="1"/>
</dbReference>
<dbReference type="EMBL" id="CP060714">
    <property type="protein sequence ID" value="QNN59774.1"/>
    <property type="molecule type" value="Genomic_DNA"/>
</dbReference>
<dbReference type="PROSITE" id="PS51318">
    <property type="entry name" value="TAT"/>
    <property type="match status" value="1"/>
</dbReference>
<dbReference type="PANTHER" id="PTHR42928">
    <property type="entry name" value="TRICARBOXYLATE-BINDING PROTEIN"/>
    <property type="match status" value="1"/>
</dbReference>
<feature type="chain" id="PRO_5028983058" evidence="2">
    <location>
        <begin position="33"/>
        <end position="334"/>
    </location>
</feature>
<dbReference type="AlphaFoldDB" id="A0A7G9RVZ9"/>